<reference evidence="1 2" key="1">
    <citation type="submission" date="2019-08" db="EMBL/GenBank/DDBJ databases">
        <title>The genome of the soybean aphid Biotype 1, its phylome, world population structure and adaptation to the North American continent.</title>
        <authorList>
            <person name="Giordano R."/>
            <person name="Donthu R.K."/>
            <person name="Hernandez A.G."/>
            <person name="Wright C.L."/>
            <person name="Zimin A.V."/>
        </authorList>
    </citation>
    <scope>NUCLEOTIDE SEQUENCE [LARGE SCALE GENOMIC DNA]</scope>
    <source>
        <tissue evidence="1">Whole aphids</tissue>
    </source>
</reference>
<proteinExistence type="predicted"/>
<keyword evidence="2" id="KW-1185">Reference proteome</keyword>
<accession>A0A6G0U5X2</accession>
<name>A0A6G0U5X2_APHGL</name>
<evidence type="ECO:0000313" key="2">
    <source>
        <dbReference type="Proteomes" id="UP000475862"/>
    </source>
</evidence>
<gene>
    <name evidence="1" type="ORF">AGLY_002078</name>
</gene>
<dbReference type="Proteomes" id="UP000475862">
    <property type="component" value="Unassembled WGS sequence"/>
</dbReference>
<dbReference type="EMBL" id="VYZN01000007">
    <property type="protein sequence ID" value="KAE9543682.1"/>
    <property type="molecule type" value="Genomic_DNA"/>
</dbReference>
<evidence type="ECO:0000313" key="1">
    <source>
        <dbReference type="EMBL" id="KAE9543682.1"/>
    </source>
</evidence>
<comment type="caution">
    <text evidence="1">The sequence shown here is derived from an EMBL/GenBank/DDBJ whole genome shotgun (WGS) entry which is preliminary data.</text>
</comment>
<protein>
    <submittedName>
        <fullName evidence="1">Uncharacterized protein</fullName>
    </submittedName>
</protein>
<sequence length="197" mass="23342">MAQHDLTTKSTLSYVFFRERRKFEYSKSKQLISTQGNRNDLAIRIWSSLFSTIPYSTDFLLLWEKTLNIGSGSFEGKASETVPHLEFYVRKQTMVLQQTAMFQYYQREIRKTVTYFGTYRLSRLPNKKCDCACFGNRRKYPSSCYASHLKWLYIKISYRGFKSSRAPPIYVHNTNTIQHYLNGNQILNTIFYQLFAF</sequence>
<dbReference type="AlphaFoldDB" id="A0A6G0U5X2"/>
<organism evidence="1 2">
    <name type="scientific">Aphis glycines</name>
    <name type="common">Soybean aphid</name>
    <dbReference type="NCBI Taxonomy" id="307491"/>
    <lineage>
        <taxon>Eukaryota</taxon>
        <taxon>Metazoa</taxon>
        <taxon>Ecdysozoa</taxon>
        <taxon>Arthropoda</taxon>
        <taxon>Hexapoda</taxon>
        <taxon>Insecta</taxon>
        <taxon>Pterygota</taxon>
        <taxon>Neoptera</taxon>
        <taxon>Paraneoptera</taxon>
        <taxon>Hemiptera</taxon>
        <taxon>Sternorrhyncha</taxon>
        <taxon>Aphidomorpha</taxon>
        <taxon>Aphidoidea</taxon>
        <taxon>Aphididae</taxon>
        <taxon>Aphidini</taxon>
        <taxon>Aphis</taxon>
        <taxon>Aphis</taxon>
    </lineage>
</organism>